<dbReference type="EMBL" id="JXRR01000014">
    <property type="protein sequence ID" value="KIL47795.1"/>
    <property type="molecule type" value="Genomic_DNA"/>
</dbReference>
<accession>A0A0C2RBV9</accession>
<evidence type="ECO:0000313" key="1">
    <source>
        <dbReference type="EMBL" id="KIL47795.1"/>
    </source>
</evidence>
<gene>
    <name evidence="1" type="ORF">KR50_19620</name>
</gene>
<organism evidence="1 2">
    <name type="scientific">Jeotgalibacillus campisalis</name>
    <dbReference type="NCBI Taxonomy" id="220754"/>
    <lineage>
        <taxon>Bacteria</taxon>
        <taxon>Bacillati</taxon>
        <taxon>Bacillota</taxon>
        <taxon>Bacilli</taxon>
        <taxon>Bacillales</taxon>
        <taxon>Caryophanaceae</taxon>
        <taxon>Jeotgalibacillus</taxon>
    </lineage>
</organism>
<sequence>MLNHLQAYFKSENDAETALMKLQRISISEARVDSIPDDGNNKLFIVPAFNLSSAGGNAANAGMVSRNNENEKNQSSENFTHILEFKVSSDETNEALQILGTTDAHLDEETVKGYNQ</sequence>
<proteinExistence type="predicted"/>
<evidence type="ECO:0000313" key="2">
    <source>
        <dbReference type="Proteomes" id="UP000031972"/>
    </source>
</evidence>
<comment type="caution">
    <text evidence="1">The sequence shown here is derived from an EMBL/GenBank/DDBJ whole genome shotgun (WGS) entry which is preliminary data.</text>
</comment>
<dbReference type="Proteomes" id="UP000031972">
    <property type="component" value="Unassembled WGS sequence"/>
</dbReference>
<dbReference type="RefSeq" id="WP_041057613.1">
    <property type="nucleotide sequence ID" value="NZ_JXRR01000014.1"/>
</dbReference>
<dbReference type="OrthoDB" id="2607182at2"/>
<evidence type="ECO:0008006" key="3">
    <source>
        <dbReference type="Google" id="ProtNLM"/>
    </source>
</evidence>
<dbReference type="PATRIC" id="fig|220754.4.peg.1982"/>
<protein>
    <recommendedName>
        <fullName evidence="3">General stress protein 17M-like domain-containing protein</fullName>
    </recommendedName>
</protein>
<keyword evidence="2" id="KW-1185">Reference proteome</keyword>
<dbReference type="AlphaFoldDB" id="A0A0C2RBV9"/>
<reference evidence="1 2" key="1">
    <citation type="submission" date="2015-01" db="EMBL/GenBank/DDBJ databases">
        <title>Jeotgalibacillus campisalis genome sequencing.</title>
        <authorList>
            <person name="Goh K.M."/>
            <person name="Chan K.-G."/>
            <person name="Yaakop A.S."/>
            <person name="Ee R."/>
            <person name="Gan H.M."/>
            <person name="Chan C.S."/>
        </authorList>
    </citation>
    <scope>NUCLEOTIDE SEQUENCE [LARGE SCALE GENOMIC DNA]</scope>
    <source>
        <strain evidence="1 2">SF-57</strain>
    </source>
</reference>
<name>A0A0C2RBV9_9BACL</name>